<dbReference type="EMBL" id="MN741015">
    <property type="protein sequence ID" value="QHU22642.1"/>
    <property type="molecule type" value="Genomic_DNA"/>
</dbReference>
<reference evidence="2" key="1">
    <citation type="journal article" date="2020" name="Nature">
        <title>Giant virus diversity and host interactions through global metagenomics.</title>
        <authorList>
            <person name="Schulz F."/>
            <person name="Roux S."/>
            <person name="Paez-Espino D."/>
            <person name="Jungbluth S."/>
            <person name="Walsh D.A."/>
            <person name="Denef V.J."/>
            <person name="McMahon K.D."/>
            <person name="Konstantinidis K.T."/>
            <person name="Eloe-Fadrosh E.A."/>
            <person name="Kyrpides N.C."/>
            <person name="Woyke T."/>
        </authorList>
    </citation>
    <scope>NUCLEOTIDE SEQUENCE</scope>
    <source>
        <strain evidence="2">GVMAG-S-ERX555907-102</strain>
    </source>
</reference>
<dbReference type="AlphaFoldDB" id="A0A6C0KXE2"/>
<feature type="compositionally biased region" description="Basic and acidic residues" evidence="1">
    <location>
        <begin position="9"/>
        <end position="22"/>
    </location>
</feature>
<proteinExistence type="predicted"/>
<evidence type="ECO:0000313" key="2">
    <source>
        <dbReference type="EMBL" id="QHU22642.1"/>
    </source>
</evidence>
<feature type="region of interest" description="Disordered" evidence="1">
    <location>
        <begin position="1"/>
        <end position="22"/>
    </location>
</feature>
<accession>A0A6C0KXE2</accession>
<protein>
    <submittedName>
        <fullName evidence="2">Uncharacterized protein</fullName>
    </submittedName>
</protein>
<organism evidence="2">
    <name type="scientific">viral metagenome</name>
    <dbReference type="NCBI Taxonomy" id="1070528"/>
    <lineage>
        <taxon>unclassified sequences</taxon>
        <taxon>metagenomes</taxon>
        <taxon>organismal metagenomes</taxon>
    </lineage>
</organism>
<sequence>MGNIFSRCTKNDQQVRERQGRHNGEEYRTLRIEHRTYILFNNNENIEYTEI</sequence>
<evidence type="ECO:0000256" key="1">
    <source>
        <dbReference type="SAM" id="MobiDB-lite"/>
    </source>
</evidence>
<name>A0A6C0KXE2_9ZZZZ</name>